<evidence type="ECO:0000313" key="3">
    <source>
        <dbReference type="Proteomes" id="UP000034749"/>
    </source>
</evidence>
<keyword evidence="1" id="KW-0472">Membrane</keyword>
<name>A0A0G0WWD3_9BACT</name>
<gene>
    <name evidence="2" type="ORF">UU24_C0004G0025</name>
</gene>
<comment type="caution">
    <text evidence="2">The sequence shown here is derived from an EMBL/GenBank/DDBJ whole genome shotgun (WGS) entry which is preliminary data.</text>
</comment>
<evidence type="ECO:0000256" key="1">
    <source>
        <dbReference type="SAM" id="Phobius"/>
    </source>
</evidence>
<keyword evidence="1" id="KW-1133">Transmembrane helix</keyword>
<sequence length="80" mass="8399">MEPNKKSNGALVGTIVIIIILVLGGIYMWNSKKANEAVPVNSELNEVENGAAAIQADLELIGTELDGADTNVSGEMDTVE</sequence>
<dbReference type="EMBL" id="LBZW01000004">
    <property type="protein sequence ID" value="KKR79687.1"/>
    <property type="molecule type" value="Genomic_DNA"/>
</dbReference>
<dbReference type="Proteomes" id="UP000034749">
    <property type="component" value="Unassembled WGS sequence"/>
</dbReference>
<feature type="transmembrane region" description="Helical" evidence="1">
    <location>
        <begin position="9"/>
        <end position="29"/>
    </location>
</feature>
<accession>A0A0G0WWD3</accession>
<evidence type="ECO:0000313" key="2">
    <source>
        <dbReference type="EMBL" id="KKR79687.1"/>
    </source>
</evidence>
<organism evidence="2 3">
    <name type="scientific">Candidatus Nomurabacteria bacterium GW2011_GWA2_40_9</name>
    <dbReference type="NCBI Taxonomy" id="1618734"/>
    <lineage>
        <taxon>Bacteria</taxon>
        <taxon>Candidatus Nomuraibacteriota</taxon>
    </lineage>
</organism>
<dbReference type="AlphaFoldDB" id="A0A0G0WWD3"/>
<keyword evidence="1" id="KW-0812">Transmembrane</keyword>
<protein>
    <submittedName>
        <fullName evidence="2">Uncharacterized protein</fullName>
    </submittedName>
</protein>
<proteinExistence type="predicted"/>
<reference evidence="2 3" key="1">
    <citation type="journal article" date="2015" name="Nature">
        <title>rRNA introns, odd ribosomes, and small enigmatic genomes across a large radiation of phyla.</title>
        <authorList>
            <person name="Brown C.T."/>
            <person name="Hug L.A."/>
            <person name="Thomas B.C."/>
            <person name="Sharon I."/>
            <person name="Castelle C.J."/>
            <person name="Singh A."/>
            <person name="Wilkins M.J."/>
            <person name="Williams K.H."/>
            <person name="Banfield J.F."/>
        </authorList>
    </citation>
    <scope>NUCLEOTIDE SEQUENCE [LARGE SCALE GENOMIC DNA]</scope>
</reference>